<keyword evidence="5" id="KW-0677">Repeat</keyword>
<dbReference type="EMBL" id="BDDD01002366">
    <property type="protein sequence ID" value="GAV81270.1"/>
    <property type="molecule type" value="Genomic_DNA"/>
</dbReference>
<dbReference type="PANTHER" id="PTHR45389">
    <property type="entry name" value="WD REPEAT-CONTAINING PROTEIN RUP1"/>
    <property type="match status" value="1"/>
</dbReference>
<feature type="compositionally biased region" description="Low complexity" evidence="9">
    <location>
        <begin position="11"/>
        <end position="20"/>
    </location>
</feature>
<comment type="caution">
    <text evidence="10">The sequence shown here is derived from an EMBL/GenBank/DDBJ whole genome shotgun (WGS) entry which is preliminary data.</text>
</comment>
<dbReference type="PROSITE" id="PS50294">
    <property type="entry name" value="WD_REPEATS_REGION"/>
    <property type="match status" value="1"/>
</dbReference>
<organism evidence="10 11">
    <name type="scientific">Cephalotus follicularis</name>
    <name type="common">Albany pitcher plant</name>
    <dbReference type="NCBI Taxonomy" id="3775"/>
    <lineage>
        <taxon>Eukaryota</taxon>
        <taxon>Viridiplantae</taxon>
        <taxon>Streptophyta</taxon>
        <taxon>Embryophyta</taxon>
        <taxon>Tracheophyta</taxon>
        <taxon>Spermatophyta</taxon>
        <taxon>Magnoliopsida</taxon>
        <taxon>eudicotyledons</taxon>
        <taxon>Gunneridae</taxon>
        <taxon>Pentapetalae</taxon>
        <taxon>rosids</taxon>
        <taxon>fabids</taxon>
        <taxon>Oxalidales</taxon>
        <taxon>Cephalotaceae</taxon>
        <taxon>Cephalotus</taxon>
    </lineage>
</organism>
<evidence type="ECO:0000256" key="9">
    <source>
        <dbReference type="SAM" id="MobiDB-lite"/>
    </source>
</evidence>
<dbReference type="SMART" id="SM00320">
    <property type="entry name" value="WD40"/>
    <property type="match status" value="6"/>
</dbReference>
<evidence type="ECO:0000256" key="6">
    <source>
        <dbReference type="ARBA" id="ARBA00023089"/>
    </source>
</evidence>
<feature type="region of interest" description="Disordered" evidence="9">
    <location>
        <begin position="1"/>
        <end position="45"/>
    </location>
</feature>
<evidence type="ECO:0000256" key="4">
    <source>
        <dbReference type="ARBA" id="ARBA00022574"/>
    </source>
</evidence>
<dbReference type="GO" id="GO:0010224">
    <property type="term" value="P:response to UV-B"/>
    <property type="evidence" value="ECO:0007669"/>
    <property type="project" value="TreeGrafter"/>
</dbReference>
<dbReference type="InterPro" id="IPR015943">
    <property type="entry name" value="WD40/YVTN_repeat-like_dom_sf"/>
</dbReference>
<dbReference type="InterPro" id="IPR001680">
    <property type="entry name" value="WD40_rpt"/>
</dbReference>
<dbReference type="InterPro" id="IPR036322">
    <property type="entry name" value="WD40_repeat_dom_sf"/>
</dbReference>
<dbReference type="Proteomes" id="UP000187406">
    <property type="component" value="Unassembled WGS sequence"/>
</dbReference>
<keyword evidence="6" id="KW-0287">Flowering</keyword>
<feature type="compositionally biased region" description="Basic and acidic residues" evidence="9">
    <location>
        <begin position="21"/>
        <end position="32"/>
    </location>
</feature>
<dbReference type="PROSITE" id="PS50082">
    <property type="entry name" value="WD_REPEATS_2"/>
    <property type="match status" value="1"/>
</dbReference>
<reference evidence="11" key="1">
    <citation type="submission" date="2016-04" db="EMBL/GenBank/DDBJ databases">
        <title>Cephalotus genome sequencing.</title>
        <authorList>
            <person name="Fukushima K."/>
            <person name="Hasebe M."/>
            <person name="Fang X."/>
        </authorList>
    </citation>
    <scope>NUCLEOTIDE SEQUENCE [LARGE SCALE GENOMIC DNA]</scope>
    <source>
        <strain evidence="11">cv. St1</strain>
    </source>
</reference>
<dbReference type="FunCoup" id="A0A1Q3CLZ0">
    <property type="interactions" value="138"/>
</dbReference>
<keyword evidence="4 8" id="KW-0853">WD repeat</keyword>
<feature type="repeat" description="WD" evidence="8">
    <location>
        <begin position="265"/>
        <end position="305"/>
    </location>
</feature>
<evidence type="ECO:0000313" key="10">
    <source>
        <dbReference type="EMBL" id="GAV81270.1"/>
    </source>
</evidence>
<dbReference type="GO" id="GO:0009908">
    <property type="term" value="P:flower development"/>
    <property type="evidence" value="ECO:0007669"/>
    <property type="project" value="UniProtKB-KW"/>
</dbReference>
<evidence type="ECO:0000256" key="1">
    <source>
        <dbReference type="ARBA" id="ARBA00004123"/>
    </source>
</evidence>
<accession>A0A1Q3CLZ0</accession>
<dbReference type="InterPro" id="IPR019775">
    <property type="entry name" value="WD40_repeat_CS"/>
</dbReference>
<evidence type="ECO:0000256" key="8">
    <source>
        <dbReference type="PROSITE-ProRule" id="PRU00221"/>
    </source>
</evidence>
<dbReference type="GO" id="GO:0043254">
    <property type="term" value="P:regulation of protein-containing complex assembly"/>
    <property type="evidence" value="ECO:0007669"/>
    <property type="project" value="UniProtKB-ARBA"/>
</dbReference>
<evidence type="ECO:0000313" key="11">
    <source>
        <dbReference type="Proteomes" id="UP000187406"/>
    </source>
</evidence>
<dbReference type="AlphaFoldDB" id="A0A1Q3CLZ0"/>
<dbReference type="GO" id="GO:0005829">
    <property type="term" value="C:cytosol"/>
    <property type="evidence" value="ECO:0007669"/>
    <property type="project" value="UniProtKB-SubCell"/>
</dbReference>
<name>A0A1Q3CLZ0_CEPFO</name>
<dbReference type="OrthoDB" id="273771at2759"/>
<keyword evidence="7" id="KW-0539">Nucleus</keyword>
<dbReference type="InterPro" id="IPR044616">
    <property type="entry name" value="RUP1/2"/>
</dbReference>
<gene>
    <name evidence="10" type="ORF">CFOL_v3_24728</name>
</gene>
<dbReference type="STRING" id="3775.A0A1Q3CLZ0"/>
<evidence type="ECO:0000256" key="3">
    <source>
        <dbReference type="ARBA" id="ARBA00022490"/>
    </source>
</evidence>
<dbReference type="FunFam" id="2.130.10.10:FF:000853">
    <property type="entry name" value="WD repeat-containing protein RUP2"/>
    <property type="match status" value="1"/>
</dbReference>
<dbReference type="PROSITE" id="PS00678">
    <property type="entry name" value="WD_REPEATS_1"/>
    <property type="match status" value="1"/>
</dbReference>
<proteinExistence type="predicted"/>
<evidence type="ECO:0000256" key="5">
    <source>
        <dbReference type="ARBA" id="ARBA00022737"/>
    </source>
</evidence>
<evidence type="ECO:0000256" key="7">
    <source>
        <dbReference type="ARBA" id="ARBA00023242"/>
    </source>
</evidence>
<dbReference type="SUPFAM" id="SSF50978">
    <property type="entry name" value="WD40 repeat-like"/>
    <property type="match status" value="1"/>
</dbReference>
<comment type="subcellular location">
    <subcellularLocation>
        <location evidence="2">Cytoplasm</location>
        <location evidence="2">Cytosol</location>
    </subcellularLocation>
    <subcellularLocation>
        <location evidence="1">Nucleus</location>
    </subcellularLocation>
</comment>
<dbReference type="Gene3D" id="2.130.10.10">
    <property type="entry name" value="YVTN repeat-like/Quinoprotein amine dehydrogenase"/>
    <property type="match status" value="1"/>
</dbReference>
<dbReference type="Pfam" id="PF00400">
    <property type="entry name" value="WD40"/>
    <property type="match status" value="2"/>
</dbReference>
<sequence length="413" mass="45855">MKHITTEFHPQSQSQSQLTQEQERERQKEKENIIGQQQDEHEEDRARCEWDFNLSTLVSSSTTGAVSDALGVIEFDPSDSVMATGGIARKIRIYSTKCLLPQESNTSPGEHDTSATVLLDHASACDHYICTPAKLSSLRWRPGSDGRVLGSGDYDGVVMEYDLERRISIFERDEHGGRRVWSMDYSHRDPVLGASGSDDGTMQMWDPRCTDGGKCVAAVYPSASHSPVCCVEFNQFGGALIAVGCADRRAYGYDIRKMVDPVVVFDGHKNTVTYIRFLDAHTIVSAGTDGCLMLWNVDDLHVIRTYKGHVNNRSFVGLSVWRHGGLLGCGSENNQVFVYDKRWGQPIWVHGIEPVDTAGFDHDFVSGVCWRQTVEDQCTLVAGGSNGDLQVFVGKRKCSSISMTFLPCTYTMD</sequence>
<keyword evidence="3" id="KW-0963">Cytoplasm</keyword>
<protein>
    <submittedName>
        <fullName evidence="10">WD40 domain-containing protein</fullName>
    </submittedName>
</protein>
<dbReference type="GO" id="GO:0005634">
    <property type="term" value="C:nucleus"/>
    <property type="evidence" value="ECO:0007669"/>
    <property type="project" value="UniProtKB-SubCell"/>
</dbReference>
<dbReference type="PANTHER" id="PTHR45389:SF1">
    <property type="entry name" value="WD REPEAT-CONTAINING PROTEIN RUP1"/>
    <property type="match status" value="1"/>
</dbReference>
<evidence type="ECO:0000256" key="2">
    <source>
        <dbReference type="ARBA" id="ARBA00004514"/>
    </source>
</evidence>
<dbReference type="InParanoid" id="A0A1Q3CLZ0"/>
<keyword evidence="11" id="KW-1185">Reference proteome</keyword>